<dbReference type="Pfam" id="PF20251">
    <property type="entry name" value="Big_14"/>
    <property type="match status" value="1"/>
</dbReference>
<dbReference type="AlphaFoldDB" id="A0A3S9VQJ9"/>
<reference evidence="2 3" key="1">
    <citation type="submission" date="2018-10" db="EMBL/GenBank/DDBJ databases">
        <title>Butyricimonas faecalis sp. nov., isolated from human faeces and emended description of the genus Butyricimonas.</title>
        <authorList>
            <person name="Le Roy T."/>
            <person name="Van der Smissen P."/>
            <person name="Paquot A."/>
            <person name="Delzenne N."/>
            <person name="Muccioli G."/>
            <person name="Collet J.-F."/>
            <person name="Cani P.D."/>
        </authorList>
    </citation>
    <scope>NUCLEOTIDE SEQUENCE [LARGE SCALE GENOMIC DNA]</scope>
    <source>
        <strain evidence="2 3">H184</strain>
    </source>
</reference>
<proteinExistence type="predicted"/>
<dbReference type="RefSeq" id="WP_127074843.1">
    <property type="nucleotide sequence ID" value="NZ_CP032819.1"/>
</dbReference>
<name>A0A3S9VQJ9_9BACT</name>
<gene>
    <name evidence="2" type="ORF">D8S85_04160</name>
</gene>
<feature type="domain" description="Bacterial Ig-like" evidence="1">
    <location>
        <begin position="76"/>
        <end position="183"/>
    </location>
</feature>
<dbReference type="Proteomes" id="UP000270673">
    <property type="component" value="Chromosome"/>
</dbReference>
<dbReference type="KEGG" id="buy:D8S85_04160"/>
<dbReference type="OrthoDB" id="1029754at2"/>
<dbReference type="InterPro" id="IPR046878">
    <property type="entry name" value="Big_14"/>
</dbReference>
<dbReference type="PROSITE" id="PS51257">
    <property type="entry name" value="PROKAR_LIPOPROTEIN"/>
    <property type="match status" value="1"/>
</dbReference>
<evidence type="ECO:0000259" key="1">
    <source>
        <dbReference type="Pfam" id="PF20251"/>
    </source>
</evidence>
<keyword evidence="3" id="KW-1185">Reference proteome</keyword>
<dbReference type="EMBL" id="CP032819">
    <property type="protein sequence ID" value="AZS28824.1"/>
    <property type="molecule type" value="Genomic_DNA"/>
</dbReference>
<evidence type="ECO:0000313" key="3">
    <source>
        <dbReference type="Proteomes" id="UP000270673"/>
    </source>
</evidence>
<organism evidence="2 3">
    <name type="scientific">Butyricimonas faecalis</name>
    <dbReference type="NCBI Taxonomy" id="2093856"/>
    <lineage>
        <taxon>Bacteria</taxon>
        <taxon>Pseudomonadati</taxon>
        <taxon>Bacteroidota</taxon>
        <taxon>Bacteroidia</taxon>
        <taxon>Bacteroidales</taxon>
        <taxon>Odoribacteraceae</taxon>
        <taxon>Butyricimonas</taxon>
    </lineage>
</organism>
<evidence type="ECO:0000313" key="2">
    <source>
        <dbReference type="EMBL" id="AZS28824.1"/>
    </source>
</evidence>
<sequence>MKSKAIILITALCTSIVGCTNKQKQQNTIIGGADSPTGIAITEDSSKQDRDTMTYEIPQCQLWYTEELSEADKDGEIRMWTERKEYWEDVQVINVFVSNPTDIPINFGRRWNNYIWNGKEWACPELKVSYIAWEDDLFVQHRGMLLYCFRFPVGEYYHLPKGKYRLTKTFHANNKEMTLTADFNIYDADIVPVKSFEKNGSGRVESK</sequence>
<accession>A0A3S9VQJ9</accession>
<protein>
    <recommendedName>
        <fullName evidence="1">Bacterial Ig-like domain-containing protein</fullName>
    </recommendedName>
</protein>